<dbReference type="AlphaFoldDB" id="A0A915M2L8"/>
<proteinExistence type="predicted"/>
<protein>
    <submittedName>
        <fullName evidence="3">Uncharacterized protein</fullName>
    </submittedName>
</protein>
<evidence type="ECO:0000313" key="3">
    <source>
        <dbReference type="WBParaSite" id="scaffold2343_cov178.g4698"/>
    </source>
</evidence>
<organism evidence="2 3">
    <name type="scientific">Meloidogyne javanica</name>
    <name type="common">Root-knot nematode worm</name>
    <dbReference type="NCBI Taxonomy" id="6303"/>
    <lineage>
        <taxon>Eukaryota</taxon>
        <taxon>Metazoa</taxon>
        <taxon>Ecdysozoa</taxon>
        <taxon>Nematoda</taxon>
        <taxon>Chromadorea</taxon>
        <taxon>Rhabditida</taxon>
        <taxon>Tylenchina</taxon>
        <taxon>Tylenchomorpha</taxon>
        <taxon>Tylenchoidea</taxon>
        <taxon>Meloidogynidae</taxon>
        <taxon>Meloidogyninae</taxon>
        <taxon>Meloidogyne</taxon>
        <taxon>Meloidogyne incognita group</taxon>
    </lineage>
</organism>
<feature type="compositionally biased region" description="Basic residues" evidence="1">
    <location>
        <begin position="104"/>
        <end position="119"/>
    </location>
</feature>
<name>A0A915M2L8_MELJA</name>
<evidence type="ECO:0000313" key="2">
    <source>
        <dbReference type="Proteomes" id="UP000887561"/>
    </source>
</evidence>
<dbReference type="WBParaSite" id="scaffold2343_cov178.g4698">
    <property type="protein sequence ID" value="scaffold2343_cov178.g4698"/>
    <property type="gene ID" value="scaffold2343_cov178.g4698"/>
</dbReference>
<feature type="region of interest" description="Disordered" evidence="1">
    <location>
        <begin position="98"/>
        <end position="135"/>
    </location>
</feature>
<sequence length="135" mass="15196">MTKEEAKQFLQQQLTQDGFIVSVLSRPEQQFPSNLFTTNSREGLFMGGGRDLNVTGEQSEESKPNVNLDLRRRINERMVRLKKRSRLQNVLISKGFGVGTEASKKKKGGIKKKVIQKKKVQTEEDDGKNPSTSGT</sequence>
<evidence type="ECO:0000256" key="1">
    <source>
        <dbReference type="SAM" id="MobiDB-lite"/>
    </source>
</evidence>
<reference evidence="3" key="1">
    <citation type="submission" date="2022-11" db="UniProtKB">
        <authorList>
            <consortium name="WormBaseParasite"/>
        </authorList>
    </citation>
    <scope>IDENTIFICATION</scope>
</reference>
<accession>A0A915M2L8</accession>
<keyword evidence="2" id="KW-1185">Reference proteome</keyword>
<dbReference type="Proteomes" id="UP000887561">
    <property type="component" value="Unplaced"/>
</dbReference>